<comment type="caution">
    <text evidence="1">The sequence shown here is derived from an EMBL/GenBank/DDBJ whole genome shotgun (WGS) entry which is preliminary data.</text>
</comment>
<keyword evidence="2" id="KW-1185">Reference proteome</keyword>
<proteinExistence type="predicted"/>
<organism evidence="1 2">
    <name type="scientific">Cetraspora pellucida</name>
    <dbReference type="NCBI Taxonomy" id="1433469"/>
    <lineage>
        <taxon>Eukaryota</taxon>
        <taxon>Fungi</taxon>
        <taxon>Fungi incertae sedis</taxon>
        <taxon>Mucoromycota</taxon>
        <taxon>Glomeromycotina</taxon>
        <taxon>Glomeromycetes</taxon>
        <taxon>Diversisporales</taxon>
        <taxon>Gigasporaceae</taxon>
        <taxon>Cetraspora</taxon>
    </lineage>
</organism>
<gene>
    <name evidence="1" type="ORF">SPELUC_LOCUS9845</name>
</gene>
<protein>
    <submittedName>
        <fullName evidence="1">5897_t:CDS:1</fullName>
    </submittedName>
</protein>
<evidence type="ECO:0000313" key="2">
    <source>
        <dbReference type="Proteomes" id="UP000789366"/>
    </source>
</evidence>
<name>A0ACA9NYP5_9GLOM</name>
<dbReference type="EMBL" id="CAJVPW010017077">
    <property type="protein sequence ID" value="CAG8674666.1"/>
    <property type="molecule type" value="Genomic_DNA"/>
</dbReference>
<accession>A0ACA9NYP5</accession>
<evidence type="ECO:0000313" key="1">
    <source>
        <dbReference type="EMBL" id="CAG8674666.1"/>
    </source>
</evidence>
<feature type="non-terminal residue" evidence="1">
    <location>
        <position position="497"/>
    </location>
</feature>
<feature type="non-terminal residue" evidence="1">
    <location>
        <position position="1"/>
    </location>
</feature>
<reference evidence="1" key="1">
    <citation type="submission" date="2021-06" db="EMBL/GenBank/DDBJ databases">
        <authorList>
            <person name="Kallberg Y."/>
            <person name="Tangrot J."/>
            <person name="Rosling A."/>
        </authorList>
    </citation>
    <scope>NUCLEOTIDE SEQUENCE</scope>
    <source>
        <strain evidence="1">28 12/20/2015</strain>
    </source>
</reference>
<sequence length="497" mass="57398">GSLPSINDIMEIDIETNLIQSEIDSRNVASVLNSSQIRKDELPNIEKYQPFVNEPVNESISSRQPNRNRNSIINEKNQNDNREYESVNTPAEITDAVKKDQAKNVMSKTQKFGDLQSDSVKRKPIISENFQSSKKFKSQAKEKQKANESTIINVPSNSSSVYEFYLDKVERPRISNDSINILESDDLNSEEEIEEQDSKDKQGDTNNESSDLSNEAVECSNPFKTSLQLEAYKNRGTRDNKKSKKRCKPDEVITFQNINENLQLANVLDKLNLDDNSTEVEKDKAKVLKNKFVNKQLTQLTLNRDKLFSNSNSIGDSLTTNFEDLFDKNDIKINISFQSSLKYSTSIEKLEGYLKEWIFQFDQITFLKYKVDEKRLKMLYDLKKAYISLIIMLNAEYEQNMNKPPSHHTLRGFVCEKMQSILNIKERQERKYWLGTWRLIELFNLTRCPANIMVEAGIIAKFLMNSTVENYDLFLKSLLDDNDASHQSPKFNSSVIQ</sequence>
<dbReference type="Proteomes" id="UP000789366">
    <property type="component" value="Unassembled WGS sequence"/>
</dbReference>